<dbReference type="InterPro" id="IPR045584">
    <property type="entry name" value="Pilin-like"/>
</dbReference>
<dbReference type="Proteomes" id="UP000253426">
    <property type="component" value="Unassembled WGS sequence"/>
</dbReference>
<dbReference type="OrthoDB" id="180984at2"/>
<name>A0A366HGQ3_9BACT</name>
<dbReference type="InterPro" id="IPR019839">
    <property type="entry name" value="Verru/Chthon_C"/>
</dbReference>
<comment type="caution">
    <text evidence="2">The sequence shown here is derived from an EMBL/GenBank/DDBJ whole genome shotgun (WGS) entry which is preliminary data.</text>
</comment>
<organism evidence="2 3">
    <name type="scientific">Roseimicrobium gellanilyticum</name>
    <dbReference type="NCBI Taxonomy" id="748857"/>
    <lineage>
        <taxon>Bacteria</taxon>
        <taxon>Pseudomonadati</taxon>
        <taxon>Verrucomicrobiota</taxon>
        <taxon>Verrucomicrobiia</taxon>
        <taxon>Verrucomicrobiales</taxon>
        <taxon>Verrucomicrobiaceae</taxon>
        <taxon>Roseimicrobium</taxon>
    </lineage>
</organism>
<dbReference type="SUPFAM" id="SSF54523">
    <property type="entry name" value="Pili subunits"/>
    <property type="match status" value="1"/>
</dbReference>
<gene>
    <name evidence="2" type="ORF">DES53_10781</name>
</gene>
<feature type="transmembrane region" description="Helical" evidence="1">
    <location>
        <begin position="21"/>
        <end position="43"/>
    </location>
</feature>
<protein>
    <submittedName>
        <fullName evidence="2">Uncharacterized protein (TIGR02599 family)</fullName>
    </submittedName>
</protein>
<dbReference type="NCBIfam" id="TIGR02599">
    <property type="entry name" value="Verru_Chthon cassette protein C"/>
    <property type="match status" value="1"/>
</dbReference>
<proteinExistence type="predicted"/>
<accession>A0A366HGQ3</accession>
<keyword evidence="1" id="KW-1133">Transmembrane helix</keyword>
<keyword evidence="1" id="KW-0472">Membrane</keyword>
<dbReference type="AlphaFoldDB" id="A0A366HGQ3"/>
<evidence type="ECO:0000313" key="3">
    <source>
        <dbReference type="Proteomes" id="UP000253426"/>
    </source>
</evidence>
<evidence type="ECO:0000256" key="1">
    <source>
        <dbReference type="SAM" id="Phobius"/>
    </source>
</evidence>
<reference evidence="2 3" key="1">
    <citation type="submission" date="2018-06" db="EMBL/GenBank/DDBJ databases">
        <title>Genomic Encyclopedia of Type Strains, Phase IV (KMG-IV): sequencing the most valuable type-strain genomes for metagenomic binning, comparative biology and taxonomic classification.</title>
        <authorList>
            <person name="Goeker M."/>
        </authorList>
    </citation>
    <scope>NUCLEOTIDE SEQUENCE [LARGE SCALE GENOMIC DNA]</scope>
    <source>
        <strain evidence="2 3">DSM 25532</strain>
    </source>
</reference>
<dbReference type="RefSeq" id="WP_113959896.1">
    <property type="nucleotide sequence ID" value="NZ_QNRR01000007.1"/>
</dbReference>
<evidence type="ECO:0000313" key="2">
    <source>
        <dbReference type="EMBL" id="RBP41250.1"/>
    </source>
</evidence>
<keyword evidence="1" id="KW-0812">Transmembrane</keyword>
<keyword evidence="3" id="KW-1185">Reference proteome</keyword>
<dbReference type="EMBL" id="QNRR01000007">
    <property type="protein sequence ID" value="RBP41250.1"/>
    <property type="molecule type" value="Genomic_DNA"/>
</dbReference>
<sequence length="363" mass="40989">MTHSRKHALERQRFAPSTAFTLVELLISMVVLSMILIIATSVMNETQKTWLQTTARSEQFRDARLAFEQITQNLRQATLNTYMTYQYNDGDTPTVPENKTQAPLKYLRHSELQFVTGRAATVLGVGANPEIPGHCVFFQGAVGVTQRDGYESLDRLLCSRGYFIIYGDDAAYRPAHVTTARTRFRLMEYRPPAERNEVYSVTPGVWFQDAEKEVVGMDETATRAAYTRPVTENIIALIISPRVSDAEAKESGRLPNWMAPDYAYDSVKVRGESTNNLQGTQHLLPPLVRVTLVALDETSARHLEERSGTNVPDLLPPNTFTSAANYEQDMLALESRLQVQKLNYRVFTTTIGLRNSKWAMYGH</sequence>